<organism evidence="1 2">
    <name type="scientific">Dioscorea alata</name>
    <name type="common">Purple yam</name>
    <dbReference type="NCBI Taxonomy" id="55571"/>
    <lineage>
        <taxon>Eukaryota</taxon>
        <taxon>Viridiplantae</taxon>
        <taxon>Streptophyta</taxon>
        <taxon>Embryophyta</taxon>
        <taxon>Tracheophyta</taxon>
        <taxon>Spermatophyta</taxon>
        <taxon>Magnoliopsida</taxon>
        <taxon>Liliopsida</taxon>
        <taxon>Dioscoreales</taxon>
        <taxon>Dioscoreaceae</taxon>
        <taxon>Dioscorea</taxon>
    </lineage>
</organism>
<accession>A0ACB7UEM6</accession>
<reference evidence="2" key="1">
    <citation type="journal article" date="2022" name="Nat. Commun.">
        <title>Chromosome evolution and the genetic basis of agronomically important traits in greater yam.</title>
        <authorList>
            <person name="Bredeson J.V."/>
            <person name="Lyons J.B."/>
            <person name="Oniyinde I.O."/>
            <person name="Okereke N.R."/>
            <person name="Kolade O."/>
            <person name="Nnabue I."/>
            <person name="Nwadili C.O."/>
            <person name="Hribova E."/>
            <person name="Parker M."/>
            <person name="Nwogha J."/>
            <person name="Shu S."/>
            <person name="Carlson J."/>
            <person name="Kariba R."/>
            <person name="Muthemba S."/>
            <person name="Knop K."/>
            <person name="Barton G.J."/>
            <person name="Sherwood A.V."/>
            <person name="Lopez-Montes A."/>
            <person name="Asiedu R."/>
            <person name="Jamnadass R."/>
            <person name="Muchugi A."/>
            <person name="Goodstein D."/>
            <person name="Egesi C.N."/>
            <person name="Featherston J."/>
            <person name="Asfaw A."/>
            <person name="Simpson G.G."/>
            <person name="Dolezel J."/>
            <person name="Hendre P.S."/>
            <person name="Van Deynze A."/>
            <person name="Kumar P.L."/>
            <person name="Obidiegwu J.E."/>
            <person name="Bhattacharjee R."/>
            <person name="Rokhsar D.S."/>
        </authorList>
    </citation>
    <scope>NUCLEOTIDE SEQUENCE [LARGE SCALE GENOMIC DNA]</scope>
    <source>
        <strain evidence="2">cv. TDa95/00328</strain>
    </source>
</reference>
<keyword evidence="2" id="KW-1185">Reference proteome</keyword>
<protein>
    <submittedName>
        <fullName evidence="1">Hydrolase/acyltransferase (Alpha/beta hydrolase superfamily) protein</fullName>
    </submittedName>
</protein>
<dbReference type="EMBL" id="CM037027">
    <property type="protein sequence ID" value="KAH7658775.1"/>
    <property type="molecule type" value="Genomic_DNA"/>
</dbReference>
<dbReference type="Proteomes" id="UP000827976">
    <property type="component" value="Chromosome 17"/>
</dbReference>
<name>A0ACB7UEM6_DIOAL</name>
<proteinExistence type="predicted"/>
<sequence length="367" mass="40778">MSASLAASGRTSLFNPHHRALISKKFLPNGRSAGMPRRSFVSKGIAISVFCSLLSATPAQGMERLPFKPEGYNFWTWRGHKIHYVVQGNGTPIVLIHGFGASAFHWRYNIPELAKKYKVYALDLLGFGWSDKAVIEYDAIVWRDQVSDFMKEIVREPAILVGNSLGGFAALFTAAELERQVLGLVLLNSAGQFGSPSAQNTNTEEQSILNKFIINPVKEVLQRIILSFVFWQSKQPARVESVLKSVYINTSNVDDYLVESITKPAGDPNAGEVYYRLMARFMTNQTKYTLDSLLSKLSCPLLLLWGDLDPWVGPGKAARIKEFYPNTSIVNLKAGHCPHDEVPELVNGALIDWLSSLQLNPAPLHTL</sequence>
<keyword evidence="1" id="KW-0378">Hydrolase</keyword>
<comment type="caution">
    <text evidence="1">The sequence shown here is derived from an EMBL/GenBank/DDBJ whole genome shotgun (WGS) entry which is preliminary data.</text>
</comment>
<gene>
    <name evidence="1" type="ORF">IHE45_17G111800</name>
</gene>
<evidence type="ECO:0000313" key="2">
    <source>
        <dbReference type="Proteomes" id="UP000827976"/>
    </source>
</evidence>
<evidence type="ECO:0000313" key="1">
    <source>
        <dbReference type="EMBL" id="KAH7658775.1"/>
    </source>
</evidence>